<name>A0A1H9P3G4_9BACI</name>
<dbReference type="PANTHER" id="PTHR43374">
    <property type="entry name" value="FLAVIN PRENYLTRANSFERASE"/>
    <property type="match status" value="1"/>
</dbReference>
<evidence type="ECO:0000256" key="1">
    <source>
        <dbReference type="ARBA" id="ARBA00022602"/>
    </source>
</evidence>
<evidence type="ECO:0000256" key="3">
    <source>
        <dbReference type="ARBA" id="ARBA00022643"/>
    </source>
</evidence>
<comment type="catalytic activity">
    <reaction evidence="5 7">
        <text>dimethylallyl phosphate + FMNH2 = prenylated FMNH2 + phosphate</text>
        <dbReference type="Rhea" id="RHEA:37743"/>
        <dbReference type="ChEBI" id="CHEBI:43474"/>
        <dbReference type="ChEBI" id="CHEBI:57618"/>
        <dbReference type="ChEBI" id="CHEBI:87467"/>
        <dbReference type="ChEBI" id="CHEBI:88052"/>
        <dbReference type="EC" id="2.5.1.129"/>
    </reaction>
</comment>
<dbReference type="HAMAP" id="MF_01984">
    <property type="entry name" value="ubiX_pad"/>
    <property type="match status" value="1"/>
</dbReference>
<feature type="binding site" evidence="7">
    <location>
        <position position="41"/>
    </location>
    <ligand>
        <name>FMN</name>
        <dbReference type="ChEBI" id="CHEBI:58210"/>
    </ligand>
</feature>
<comment type="caution">
    <text evidence="7">Lacks conserved residue(s) required for the propagation of feature annotation.</text>
</comment>
<feature type="binding site" evidence="7">
    <location>
        <position position="182"/>
    </location>
    <ligand>
        <name>dimethylallyl phosphate</name>
        <dbReference type="ChEBI" id="CHEBI:88052"/>
    </ligand>
</feature>
<evidence type="ECO:0000259" key="8">
    <source>
        <dbReference type="Pfam" id="PF02441"/>
    </source>
</evidence>
<feature type="binding site" evidence="7">
    <location>
        <position position="136"/>
    </location>
    <ligand>
        <name>FMN</name>
        <dbReference type="ChEBI" id="CHEBI:58210"/>
    </ligand>
</feature>
<keyword evidence="1 7" id="KW-0637">Prenyltransferase</keyword>
<feature type="binding site" evidence="7">
    <location>
        <begin position="15"/>
        <end position="17"/>
    </location>
    <ligand>
        <name>FMN</name>
        <dbReference type="ChEBI" id="CHEBI:58210"/>
    </ligand>
</feature>
<proteinExistence type="inferred from homology"/>
<dbReference type="Gene3D" id="3.40.50.1950">
    <property type="entry name" value="Flavin prenyltransferase-like"/>
    <property type="match status" value="1"/>
</dbReference>
<keyword evidence="10" id="KW-1185">Reference proteome</keyword>
<dbReference type="PANTHER" id="PTHR43374:SF1">
    <property type="entry name" value="FLAVIN PRENYLTRANSFERASE PAD1, MITOCHONDRIAL"/>
    <property type="match status" value="1"/>
</dbReference>
<dbReference type="InterPro" id="IPR003382">
    <property type="entry name" value="Flavoprotein"/>
</dbReference>
<dbReference type="NCBIfam" id="NF004685">
    <property type="entry name" value="PRK06029.1"/>
    <property type="match status" value="1"/>
</dbReference>
<organism evidence="9 10">
    <name type="scientific">Salisediminibacterium halotolerans</name>
    <dbReference type="NCBI Taxonomy" id="517425"/>
    <lineage>
        <taxon>Bacteria</taxon>
        <taxon>Bacillati</taxon>
        <taxon>Bacillota</taxon>
        <taxon>Bacilli</taxon>
        <taxon>Bacillales</taxon>
        <taxon>Bacillaceae</taxon>
        <taxon>Salisediminibacterium</taxon>
    </lineage>
</organism>
<keyword evidence="2 7" id="KW-0285">Flavoprotein</keyword>
<comment type="function">
    <text evidence="7">Flavin prenyltransferase that catalyzes the synthesis of the prenylated FMN cofactor (prenyl-FMN) for 4-hydroxy-3-polyprenylbenzoic acid decarboxylase UbiD. The prenyltransferase is metal-independent and links a dimethylallyl moiety from dimethylallyl monophosphate (DMAP) to the flavin N5 and C6 atoms of FMN.</text>
</comment>
<evidence type="ECO:0000256" key="5">
    <source>
        <dbReference type="ARBA" id="ARBA00050612"/>
    </source>
</evidence>
<dbReference type="NCBIfam" id="TIGR00421">
    <property type="entry name" value="ubiX_pad"/>
    <property type="match status" value="1"/>
</dbReference>
<accession>A0A1H9P3G4</accession>
<comment type="caution">
    <text evidence="9">The sequence shown here is derived from an EMBL/GenBank/DDBJ whole genome shotgun (WGS) entry which is preliminary data.</text>
</comment>
<evidence type="ECO:0000313" key="9">
    <source>
        <dbReference type="EMBL" id="SER42607.1"/>
    </source>
</evidence>
<feature type="binding site" evidence="7">
    <location>
        <begin position="101"/>
        <end position="104"/>
    </location>
    <ligand>
        <name>FMN</name>
        <dbReference type="ChEBI" id="CHEBI:58210"/>
    </ligand>
</feature>
<feature type="binding site" evidence="7">
    <location>
        <position position="166"/>
    </location>
    <ligand>
        <name>dimethylallyl phosphate</name>
        <dbReference type="ChEBI" id="CHEBI:88052"/>
    </ligand>
</feature>
<dbReference type="Pfam" id="PF02441">
    <property type="entry name" value="Flavoprotein"/>
    <property type="match status" value="1"/>
</dbReference>
<dbReference type="EMBL" id="FOGV01000001">
    <property type="protein sequence ID" value="SER42607.1"/>
    <property type="molecule type" value="Genomic_DNA"/>
</dbReference>
<dbReference type="OrthoDB" id="9781577at2"/>
<evidence type="ECO:0000256" key="6">
    <source>
        <dbReference type="ARBA" id="ARBA00060793"/>
    </source>
</evidence>
<protein>
    <recommendedName>
        <fullName evidence="7">Flavin prenyltransferase UbiX</fullName>
        <ecNumber evidence="7">2.5.1.129</ecNumber>
    </recommendedName>
</protein>
<dbReference type="AlphaFoldDB" id="A0A1H9P3G4"/>
<dbReference type="InterPro" id="IPR004507">
    <property type="entry name" value="UbiX-like"/>
</dbReference>
<dbReference type="RefSeq" id="WP_093071540.1">
    <property type="nucleotide sequence ID" value="NZ_FOGV01000001.1"/>
</dbReference>
<comment type="similarity">
    <text evidence="6 7">Belongs to the UbiX/PAD1 family.</text>
</comment>
<dbReference type="Proteomes" id="UP000199318">
    <property type="component" value="Unassembled WGS sequence"/>
</dbReference>
<keyword evidence="4 7" id="KW-0808">Transferase</keyword>
<dbReference type="SUPFAM" id="SSF52507">
    <property type="entry name" value="Homo-oligomeric flavin-containing Cys decarboxylases, HFCD"/>
    <property type="match status" value="1"/>
</dbReference>
<evidence type="ECO:0000313" key="10">
    <source>
        <dbReference type="Proteomes" id="UP000199318"/>
    </source>
</evidence>
<dbReference type="EC" id="2.5.1.129" evidence="7"/>
<gene>
    <name evidence="7" type="primary">ubiX</name>
    <name evidence="9" type="ORF">SAMN05444126_10169</name>
</gene>
<evidence type="ECO:0000256" key="7">
    <source>
        <dbReference type="HAMAP-Rule" id="MF_01984"/>
    </source>
</evidence>
<feature type="domain" description="Flavoprotein" evidence="8">
    <location>
        <begin position="7"/>
        <end position="187"/>
    </location>
</feature>
<sequence>MSTNEKKTLTVALTGASGAVYGVRIVQELLKSGHTVHFLLTGAAWQVLYYELGMDTSDRERCLDELFGSHERLFYHTDQEFSAPIASGSAQNDGMVIVPCSMGTLAKIAHGTSSNLLERAADVALKERRKLIIVPRETPLNSIHLENMKRLSDTGAQIVPAMPGFYHHPSNYDDLVNFVVGKVLDQLGASHNLFRRWGES</sequence>
<dbReference type="STRING" id="1464123.SAMN05444126_10169"/>
<dbReference type="GO" id="GO:0016831">
    <property type="term" value="F:carboxy-lyase activity"/>
    <property type="evidence" value="ECO:0007669"/>
    <property type="project" value="TreeGrafter"/>
</dbReference>
<dbReference type="FunFam" id="3.40.50.1950:FF:000001">
    <property type="entry name" value="Flavin prenyltransferase UbiX"/>
    <property type="match status" value="1"/>
</dbReference>
<evidence type="ECO:0000256" key="4">
    <source>
        <dbReference type="ARBA" id="ARBA00022679"/>
    </source>
</evidence>
<evidence type="ECO:0000256" key="2">
    <source>
        <dbReference type="ARBA" id="ARBA00022630"/>
    </source>
</evidence>
<dbReference type="InterPro" id="IPR036551">
    <property type="entry name" value="Flavin_trans-like"/>
</dbReference>
<reference evidence="10" key="1">
    <citation type="submission" date="2016-10" db="EMBL/GenBank/DDBJ databases">
        <authorList>
            <person name="de Groot N.N."/>
        </authorList>
    </citation>
    <scope>NUCLEOTIDE SEQUENCE [LARGE SCALE GENOMIC DNA]</scope>
    <source>
        <strain evidence="10">10nlg</strain>
    </source>
</reference>
<keyword evidence="3 7" id="KW-0288">FMN</keyword>
<dbReference type="GO" id="GO:0106141">
    <property type="term" value="F:flavin prenyltransferase activity"/>
    <property type="evidence" value="ECO:0007669"/>
    <property type="project" value="UniProtKB-EC"/>
</dbReference>